<dbReference type="PANTHER" id="PTHR43280">
    <property type="entry name" value="ARAC-FAMILY TRANSCRIPTIONAL REGULATOR"/>
    <property type="match status" value="1"/>
</dbReference>
<organism evidence="6 7">
    <name type="scientific">Cohnella nanjingensis</name>
    <dbReference type="NCBI Taxonomy" id="1387779"/>
    <lineage>
        <taxon>Bacteria</taxon>
        <taxon>Bacillati</taxon>
        <taxon>Bacillota</taxon>
        <taxon>Bacilli</taxon>
        <taxon>Bacillales</taxon>
        <taxon>Paenibacillaceae</taxon>
        <taxon>Cohnella</taxon>
    </lineage>
</organism>
<dbReference type="InterPro" id="IPR003313">
    <property type="entry name" value="AraC-bd"/>
</dbReference>
<dbReference type="GO" id="GO:0003700">
    <property type="term" value="F:DNA-binding transcription factor activity"/>
    <property type="evidence" value="ECO:0007669"/>
    <property type="project" value="InterPro"/>
</dbReference>
<dbReference type="SUPFAM" id="SSF46689">
    <property type="entry name" value="Homeodomain-like"/>
    <property type="match status" value="2"/>
</dbReference>
<dbReference type="Proteomes" id="UP000547209">
    <property type="component" value="Unassembled WGS sequence"/>
</dbReference>
<dbReference type="EMBL" id="JACJVP010000036">
    <property type="protein sequence ID" value="MBB6673277.1"/>
    <property type="molecule type" value="Genomic_DNA"/>
</dbReference>
<keyword evidence="1" id="KW-0805">Transcription regulation</keyword>
<evidence type="ECO:0000256" key="3">
    <source>
        <dbReference type="ARBA" id="ARBA00023163"/>
    </source>
</evidence>
<dbReference type="GO" id="GO:0043565">
    <property type="term" value="F:sequence-specific DNA binding"/>
    <property type="evidence" value="ECO:0007669"/>
    <property type="project" value="InterPro"/>
</dbReference>
<dbReference type="InterPro" id="IPR009057">
    <property type="entry name" value="Homeodomain-like_sf"/>
</dbReference>
<dbReference type="InterPro" id="IPR018060">
    <property type="entry name" value="HTH_AraC"/>
</dbReference>
<accession>A0A7X0RT89</accession>
<feature type="region of interest" description="Disordered" evidence="4">
    <location>
        <begin position="277"/>
        <end position="335"/>
    </location>
</feature>
<name>A0A7X0RT89_9BACL</name>
<dbReference type="AlphaFoldDB" id="A0A7X0RT89"/>
<dbReference type="PANTHER" id="PTHR43280:SF10">
    <property type="entry name" value="REGULATORY PROTEIN POCR"/>
    <property type="match status" value="1"/>
</dbReference>
<gene>
    <name evidence="6" type="ORF">H7C19_21610</name>
</gene>
<dbReference type="PROSITE" id="PS00041">
    <property type="entry name" value="HTH_ARAC_FAMILY_1"/>
    <property type="match status" value="1"/>
</dbReference>
<dbReference type="Gene3D" id="2.60.120.10">
    <property type="entry name" value="Jelly Rolls"/>
    <property type="match status" value="1"/>
</dbReference>
<keyword evidence="2" id="KW-0238">DNA-binding</keyword>
<evidence type="ECO:0000313" key="7">
    <source>
        <dbReference type="Proteomes" id="UP000547209"/>
    </source>
</evidence>
<evidence type="ECO:0000313" key="6">
    <source>
        <dbReference type="EMBL" id="MBB6673277.1"/>
    </source>
</evidence>
<keyword evidence="3" id="KW-0804">Transcription</keyword>
<dbReference type="InterPro" id="IPR014710">
    <property type="entry name" value="RmlC-like_jellyroll"/>
</dbReference>
<evidence type="ECO:0000256" key="1">
    <source>
        <dbReference type="ARBA" id="ARBA00023015"/>
    </source>
</evidence>
<dbReference type="PROSITE" id="PS01124">
    <property type="entry name" value="HTH_ARAC_FAMILY_2"/>
    <property type="match status" value="1"/>
</dbReference>
<protein>
    <submittedName>
        <fullName evidence="6">Helix-turn-helix transcriptional regulator</fullName>
    </submittedName>
</protein>
<keyword evidence="7" id="KW-1185">Reference proteome</keyword>
<dbReference type="InterPro" id="IPR018062">
    <property type="entry name" value="HTH_AraC-typ_CS"/>
</dbReference>
<proteinExistence type="predicted"/>
<reference evidence="6 7" key="1">
    <citation type="submission" date="2020-08" db="EMBL/GenBank/DDBJ databases">
        <title>Cohnella phylogeny.</title>
        <authorList>
            <person name="Dunlap C."/>
        </authorList>
    </citation>
    <scope>NUCLEOTIDE SEQUENCE [LARGE SCALE GENOMIC DNA]</scope>
    <source>
        <strain evidence="6 7">DSM 28246</strain>
    </source>
</reference>
<dbReference type="Pfam" id="PF12833">
    <property type="entry name" value="HTH_18"/>
    <property type="match status" value="1"/>
</dbReference>
<sequence length="335" mass="37378">MTIHYFTILMNHLEHMQVELTAASQTSLEPGQPAEESRAYDCNRILLVTGGQGTLRLEERTEELLPGVCSILQAGVPHAVEADAKGTLTYKWCHFRASYTDRELYRILRIPHAVRFEPWGEPAALLDGIASWAVKSALTSRLRIKAALLELISLYLEHSEFVLSDVAPSPEMVKIESVLRYIDAHLADSITVEELAGLVYLHPNYFIVFFKGMMGCSPIQYVNQRRMETARALLAQPDWNVSDVAASIGMKIYYFSRMFKAHTGLTPSRYRKLAASGSLGTGVPGQAETAAAEESAVRQEKPASPDEKAAGRAERTAISEERRARQEELTDDRHE</sequence>
<feature type="compositionally biased region" description="Basic and acidic residues" evidence="4">
    <location>
        <begin position="295"/>
        <end position="335"/>
    </location>
</feature>
<feature type="domain" description="HTH araC/xylS-type" evidence="5">
    <location>
        <begin position="176"/>
        <end position="273"/>
    </location>
</feature>
<dbReference type="SMART" id="SM00342">
    <property type="entry name" value="HTH_ARAC"/>
    <property type="match status" value="1"/>
</dbReference>
<dbReference type="SUPFAM" id="SSF51215">
    <property type="entry name" value="Regulatory protein AraC"/>
    <property type="match status" value="1"/>
</dbReference>
<dbReference type="Gene3D" id="1.10.10.60">
    <property type="entry name" value="Homeodomain-like"/>
    <property type="match status" value="2"/>
</dbReference>
<evidence type="ECO:0000259" key="5">
    <source>
        <dbReference type="PROSITE" id="PS01124"/>
    </source>
</evidence>
<evidence type="ECO:0000256" key="4">
    <source>
        <dbReference type="SAM" id="MobiDB-lite"/>
    </source>
</evidence>
<dbReference type="Pfam" id="PF02311">
    <property type="entry name" value="AraC_binding"/>
    <property type="match status" value="1"/>
</dbReference>
<dbReference type="InterPro" id="IPR037923">
    <property type="entry name" value="HTH-like"/>
</dbReference>
<evidence type="ECO:0000256" key="2">
    <source>
        <dbReference type="ARBA" id="ARBA00023125"/>
    </source>
</evidence>
<comment type="caution">
    <text evidence="6">The sequence shown here is derived from an EMBL/GenBank/DDBJ whole genome shotgun (WGS) entry which is preliminary data.</text>
</comment>